<evidence type="ECO:0000256" key="2">
    <source>
        <dbReference type="ARBA" id="ARBA00022801"/>
    </source>
</evidence>
<keyword evidence="5" id="KW-1185">Reference proteome</keyword>
<dbReference type="PIRSF" id="PIRSF011489">
    <property type="entry name" value="DUF479"/>
    <property type="match status" value="1"/>
</dbReference>
<dbReference type="RefSeq" id="WP_099878860.1">
    <property type="nucleotide sequence ID" value="NZ_CP024608.1"/>
</dbReference>
<dbReference type="GO" id="GO:0008770">
    <property type="term" value="F:[acyl-carrier-protein] phosphodiesterase activity"/>
    <property type="evidence" value="ECO:0007669"/>
    <property type="project" value="InterPro"/>
</dbReference>
<accession>A0A2D2DPZ0</accession>
<gene>
    <name evidence="4" type="ORF">CR152_22905</name>
</gene>
<dbReference type="GO" id="GO:0006633">
    <property type="term" value="P:fatty acid biosynthetic process"/>
    <property type="evidence" value="ECO:0007669"/>
    <property type="project" value="InterPro"/>
</dbReference>
<evidence type="ECO:0000256" key="3">
    <source>
        <dbReference type="ARBA" id="ARBA00023098"/>
    </source>
</evidence>
<evidence type="ECO:0000256" key="1">
    <source>
        <dbReference type="ARBA" id="ARBA00022516"/>
    </source>
</evidence>
<dbReference type="PANTHER" id="PTHR38764:SF1">
    <property type="entry name" value="ACYL CARRIER PROTEIN PHOSPHODIESTERASE"/>
    <property type="match status" value="1"/>
</dbReference>
<reference evidence="4" key="1">
    <citation type="submission" date="2017-10" db="EMBL/GenBank/DDBJ databases">
        <title>Massilia psychrophilum sp. nov., a novel purple-pigmented bacterium isolated from Tianshan glacier, Xinjiang Municipality, China.</title>
        <authorList>
            <person name="Wang H."/>
        </authorList>
    </citation>
    <scope>NUCLEOTIDE SEQUENCE [LARGE SCALE GENOMIC DNA]</scope>
    <source>
        <strain evidence="4">B2</strain>
    </source>
</reference>
<name>A0A2D2DPZ0_9BURK</name>
<sequence>MNYLAHIYLARYSDEAMLGALLGDFVKPNSGAQFSPDTEAEILIHRKVDTFTDSHPVVLAAKGLFDGPGRRYSGILLDVFYDRVLALRWARYSDVPLPEFIARFYGALATHAGVLPPNLARIAPTMIEQDWLGSYQSYAGIDIAIRRISTRLSKNGDVMRDALHDLKRHADAIADGFDVFFPELITFVESQRNERQ</sequence>
<evidence type="ECO:0008006" key="6">
    <source>
        <dbReference type="Google" id="ProtNLM"/>
    </source>
</evidence>
<dbReference type="EMBL" id="CP024608">
    <property type="protein sequence ID" value="ATQ77047.1"/>
    <property type="molecule type" value="Genomic_DNA"/>
</dbReference>
<dbReference type="InterPro" id="IPR007431">
    <property type="entry name" value="ACP_PD"/>
</dbReference>
<keyword evidence="3" id="KW-0443">Lipid metabolism</keyword>
<organism evidence="4 5">
    <name type="scientific">Massilia violaceinigra</name>
    <dbReference type="NCBI Taxonomy" id="2045208"/>
    <lineage>
        <taxon>Bacteria</taxon>
        <taxon>Pseudomonadati</taxon>
        <taxon>Pseudomonadota</taxon>
        <taxon>Betaproteobacteria</taxon>
        <taxon>Burkholderiales</taxon>
        <taxon>Oxalobacteraceae</taxon>
        <taxon>Telluria group</taxon>
        <taxon>Massilia</taxon>
    </lineage>
</organism>
<protein>
    <recommendedName>
        <fullName evidence="6">ACP phosphodiesterase</fullName>
    </recommendedName>
</protein>
<dbReference type="AlphaFoldDB" id="A0A2D2DPZ0"/>
<evidence type="ECO:0000313" key="5">
    <source>
        <dbReference type="Proteomes" id="UP000229897"/>
    </source>
</evidence>
<proteinExistence type="predicted"/>
<keyword evidence="1" id="KW-0444">Lipid biosynthesis</keyword>
<dbReference type="PANTHER" id="PTHR38764">
    <property type="entry name" value="ACYL CARRIER PROTEIN PHOSPHODIESTERASE"/>
    <property type="match status" value="1"/>
</dbReference>
<dbReference type="Pfam" id="PF04336">
    <property type="entry name" value="ACP_PD"/>
    <property type="match status" value="1"/>
</dbReference>
<evidence type="ECO:0000313" key="4">
    <source>
        <dbReference type="EMBL" id="ATQ77047.1"/>
    </source>
</evidence>
<dbReference type="Proteomes" id="UP000229897">
    <property type="component" value="Chromosome"/>
</dbReference>
<keyword evidence="2" id="KW-0378">Hydrolase</keyword>
<dbReference type="OrthoDB" id="8442777at2"/>
<dbReference type="KEGG" id="mass:CR152_22905"/>